<evidence type="ECO:0000259" key="2">
    <source>
        <dbReference type="PROSITE" id="PS51186"/>
    </source>
</evidence>
<dbReference type="RefSeq" id="WP_288196010.1">
    <property type="nucleotide sequence ID" value="NZ_LT608334.1"/>
</dbReference>
<feature type="compositionally biased region" description="Basic and acidic residues" evidence="1">
    <location>
        <begin position="1"/>
        <end position="12"/>
    </location>
</feature>
<reference evidence="3" key="1">
    <citation type="submission" date="2016-08" db="EMBL/GenBank/DDBJ databases">
        <authorList>
            <person name="Seilhamer J.J."/>
        </authorList>
    </citation>
    <scope>NUCLEOTIDE SEQUENCE</scope>
    <source>
        <strain evidence="3">86</strain>
    </source>
</reference>
<dbReference type="PROSITE" id="PS51186">
    <property type="entry name" value="GNAT"/>
    <property type="match status" value="1"/>
</dbReference>
<gene>
    <name evidence="3" type="ORF">KL86PLE_30094</name>
</gene>
<dbReference type="GO" id="GO:1990189">
    <property type="term" value="F:protein N-terminal-serine acetyltransferase activity"/>
    <property type="evidence" value="ECO:0007669"/>
    <property type="project" value="TreeGrafter"/>
</dbReference>
<keyword evidence="3" id="KW-0808">Transferase</keyword>
<feature type="region of interest" description="Disordered" evidence="1">
    <location>
        <begin position="1"/>
        <end position="21"/>
    </location>
</feature>
<evidence type="ECO:0000256" key="1">
    <source>
        <dbReference type="SAM" id="MobiDB-lite"/>
    </source>
</evidence>
<proteinExistence type="predicted"/>
<dbReference type="FunFam" id="3.40.630.30:FF:000047">
    <property type="entry name" value="Acetyltransferase, GNAT family"/>
    <property type="match status" value="1"/>
</dbReference>
<evidence type="ECO:0000313" key="3">
    <source>
        <dbReference type="EMBL" id="SCM75647.1"/>
    </source>
</evidence>
<name>A0A212LDS7_9HYPH</name>
<dbReference type="Pfam" id="PF13302">
    <property type="entry name" value="Acetyltransf_3"/>
    <property type="match status" value="1"/>
</dbReference>
<dbReference type="GO" id="GO:0008999">
    <property type="term" value="F:protein-N-terminal-alanine acetyltransferase activity"/>
    <property type="evidence" value="ECO:0007669"/>
    <property type="project" value="TreeGrafter"/>
</dbReference>
<dbReference type="Gene3D" id="3.40.630.30">
    <property type="match status" value="1"/>
</dbReference>
<dbReference type="InterPro" id="IPR016181">
    <property type="entry name" value="Acyl_CoA_acyltransferase"/>
</dbReference>
<dbReference type="InterPro" id="IPR051908">
    <property type="entry name" value="Ribosomal_N-acetyltransferase"/>
</dbReference>
<dbReference type="SUPFAM" id="SSF55729">
    <property type="entry name" value="Acyl-CoA N-acyltransferases (Nat)"/>
    <property type="match status" value="1"/>
</dbReference>
<dbReference type="InterPro" id="IPR000182">
    <property type="entry name" value="GNAT_dom"/>
</dbReference>
<sequence length="234" mass="26174">MNARELDGHKDPIGPVVEGWTPRPRPSRTVLEGRTVRLEPLSVAHVSDLFAAYSADAGGRMWTYLSVGPFASETDFAVWIGSIVASEDPLFFAALDKASGRAVGIVSYLRIDPANGSIEVGWVTWSPLMQRSAISTEAQYLLMKHAFEDLGYRRYEWKCNALNAPSMKAAERLGFTYEGTFRQAVIVKGRNRDTAWFSVIDGEWPAVKASLEAWLKPDNFDAGGRQRRRLEDFR</sequence>
<dbReference type="PANTHER" id="PTHR43441">
    <property type="entry name" value="RIBOSOMAL-PROTEIN-SERINE ACETYLTRANSFERASE"/>
    <property type="match status" value="1"/>
</dbReference>
<dbReference type="PANTHER" id="PTHR43441:SF2">
    <property type="entry name" value="FAMILY ACETYLTRANSFERASE, PUTATIVE (AFU_ORTHOLOGUE AFUA_7G00850)-RELATED"/>
    <property type="match status" value="1"/>
</dbReference>
<accession>A0A212LDS7</accession>
<organism evidence="3">
    <name type="scientific">uncultured Pleomorphomonas sp</name>
    <dbReference type="NCBI Taxonomy" id="442121"/>
    <lineage>
        <taxon>Bacteria</taxon>
        <taxon>Pseudomonadati</taxon>
        <taxon>Pseudomonadota</taxon>
        <taxon>Alphaproteobacteria</taxon>
        <taxon>Hyphomicrobiales</taxon>
        <taxon>Pleomorphomonadaceae</taxon>
        <taxon>Pleomorphomonas</taxon>
        <taxon>environmental samples</taxon>
    </lineage>
</organism>
<dbReference type="AlphaFoldDB" id="A0A212LDS7"/>
<dbReference type="EMBL" id="FMJD01000007">
    <property type="protein sequence ID" value="SCM75647.1"/>
    <property type="molecule type" value="Genomic_DNA"/>
</dbReference>
<protein>
    <submittedName>
        <fullName evidence="3">GCN5-related N-acetyltransferase</fullName>
    </submittedName>
</protein>
<feature type="domain" description="N-acetyltransferase" evidence="2">
    <location>
        <begin position="36"/>
        <end position="193"/>
    </location>
</feature>